<dbReference type="PANTHER" id="PTHR45086">
    <property type="entry name" value="WD REPEAT-CONTAINING PROTEIN PCN"/>
    <property type="match status" value="1"/>
</dbReference>
<dbReference type="Proteomes" id="UP000585474">
    <property type="component" value="Unassembled WGS sequence"/>
</dbReference>
<dbReference type="Gene3D" id="2.130.10.10">
    <property type="entry name" value="YVTN repeat-like/Quinoprotein amine dehydrogenase"/>
    <property type="match status" value="3"/>
</dbReference>
<keyword evidence="1" id="KW-0853">WD repeat</keyword>
<feature type="compositionally biased region" description="Acidic residues" evidence="2">
    <location>
        <begin position="144"/>
        <end position="158"/>
    </location>
</feature>
<evidence type="ECO:0000256" key="1">
    <source>
        <dbReference type="PROSITE-ProRule" id="PRU00221"/>
    </source>
</evidence>
<evidence type="ECO:0000313" key="3">
    <source>
        <dbReference type="EMBL" id="GFZ10159.1"/>
    </source>
</evidence>
<dbReference type="OrthoDB" id="8883818at2759"/>
<dbReference type="InterPro" id="IPR001680">
    <property type="entry name" value="WD40_rpt"/>
</dbReference>
<dbReference type="EMBL" id="BJWL01000021">
    <property type="protein sequence ID" value="GFZ10159.1"/>
    <property type="molecule type" value="Genomic_DNA"/>
</dbReference>
<dbReference type="GO" id="GO:0010073">
    <property type="term" value="P:meristem maintenance"/>
    <property type="evidence" value="ECO:0007669"/>
    <property type="project" value="InterPro"/>
</dbReference>
<accession>A0A7J0GH67</accession>
<sequence length="769" mass="84353">MVEVYRTSSVEWKPSPVVALATSADDSQVAAARDDGSLEIWLVSPGSVGWHCQLTIHGDSNSGVSSLVWCRSGSTGLPAGRLFSSNIDGSVSEWDLFDLKQKIALDSIGVSIWQMAVAPTIILPRHTMAEPLLIENGHANDKFDNDDDHETSESEDDNDLVELHEQLVIKNTLVALACDDGCVQLYSITDSDKLTYMKSLTRVSGRALSVTWSPDGNLIYSGSSDGFIRCWDAKLGHEIYRITVGLGGSGSIPDVCIWSLLALRCGTLVSADSTGSVQFWDSQHGTLLQAYSCHKGDVTALAADPSHNRVFSAGSDGQVILYKLSNDTVGSGLDSCSAKSAEKKCFSSSTVFFSLADLLPEEKVKRVRGREKPIDFSYHNWAHLGVPMLISAGDDTKLFAYSAKEFTNFCPHDICPTPQRVPVHLVLNTVFDQTPLLLVQASYWLDIVCVRVKSGALPGMGSGPSVGLTKTDLLARVKSKATRKIICSSISTSGLFFAYSDHVKPSLFELKRSEGGKSTLTVNKRHLPSNLPFAHSMVFSFDSSRLIIAGHDRRIYVVDVGSAELVHTFTPRCSEHDEELPPSEPPITKMFISSDGQWLAAINCFGDVYVFNLEIQRMLPEVTPDEKQKSLDSQLCSPKWRLTPLSQEQHQPVTRRQHWFISRLDGASVTAGGFTPRCSNVLIISTSSNQVYAFDVEAKQLGEWSMRHTFVLPRRYQDFPGEVIGLSFPPSSNSSSVIIYSSRAMCLIDFGLPVDRDDDSELVNGPIHR</sequence>
<comment type="caution">
    <text evidence="3">The sequence shown here is derived from an EMBL/GenBank/DDBJ whole genome shotgun (WGS) entry which is preliminary data.</text>
</comment>
<dbReference type="PROSITE" id="PS50082">
    <property type="entry name" value="WD_REPEATS_2"/>
    <property type="match status" value="2"/>
</dbReference>
<proteinExistence type="predicted"/>
<dbReference type="AlphaFoldDB" id="A0A7J0GH67"/>
<feature type="region of interest" description="Disordered" evidence="2">
    <location>
        <begin position="139"/>
        <end position="158"/>
    </location>
</feature>
<name>A0A7J0GH67_9ERIC</name>
<dbReference type="PROSITE" id="PS50294">
    <property type="entry name" value="WD_REPEATS_REGION"/>
    <property type="match status" value="1"/>
</dbReference>
<evidence type="ECO:0000313" key="4">
    <source>
        <dbReference type="Proteomes" id="UP000585474"/>
    </source>
</evidence>
<dbReference type="InterPro" id="IPR044622">
    <property type="entry name" value="PCN"/>
</dbReference>
<dbReference type="InterPro" id="IPR036322">
    <property type="entry name" value="WD40_repeat_dom_sf"/>
</dbReference>
<dbReference type="PANTHER" id="PTHR45086:SF1">
    <property type="entry name" value="WD REPEAT-CONTAINING PROTEIN PCN"/>
    <property type="match status" value="1"/>
</dbReference>
<dbReference type="SUPFAM" id="SSF50978">
    <property type="entry name" value="WD40 repeat-like"/>
    <property type="match status" value="2"/>
</dbReference>
<keyword evidence="4" id="KW-1185">Reference proteome</keyword>
<dbReference type="SMART" id="SM00320">
    <property type="entry name" value="WD40"/>
    <property type="match status" value="7"/>
</dbReference>
<dbReference type="GO" id="GO:0035266">
    <property type="term" value="P:meristem growth"/>
    <property type="evidence" value="ECO:0007669"/>
    <property type="project" value="InterPro"/>
</dbReference>
<gene>
    <name evidence="3" type="ORF">Acr_21g0007580</name>
</gene>
<dbReference type="Pfam" id="PF00400">
    <property type="entry name" value="WD40"/>
    <property type="match status" value="2"/>
</dbReference>
<evidence type="ECO:0000256" key="2">
    <source>
        <dbReference type="SAM" id="MobiDB-lite"/>
    </source>
</evidence>
<organism evidence="3 4">
    <name type="scientific">Actinidia rufa</name>
    <dbReference type="NCBI Taxonomy" id="165716"/>
    <lineage>
        <taxon>Eukaryota</taxon>
        <taxon>Viridiplantae</taxon>
        <taxon>Streptophyta</taxon>
        <taxon>Embryophyta</taxon>
        <taxon>Tracheophyta</taxon>
        <taxon>Spermatophyta</taxon>
        <taxon>Magnoliopsida</taxon>
        <taxon>eudicotyledons</taxon>
        <taxon>Gunneridae</taxon>
        <taxon>Pentapetalae</taxon>
        <taxon>asterids</taxon>
        <taxon>Ericales</taxon>
        <taxon>Actinidiaceae</taxon>
        <taxon>Actinidia</taxon>
    </lineage>
</organism>
<reference evidence="3 4" key="1">
    <citation type="submission" date="2019-07" db="EMBL/GenBank/DDBJ databases">
        <title>De Novo Assembly of kiwifruit Actinidia rufa.</title>
        <authorList>
            <person name="Sugita-Konishi S."/>
            <person name="Sato K."/>
            <person name="Mori E."/>
            <person name="Abe Y."/>
            <person name="Kisaki G."/>
            <person name="Hamano K."/>
            <person name="Suezawa K."/>
            <person name="Otani M."/>
            <person name="Fukuda T."/>
            <person name="Manabe T."/>
            <person name="Gomi K."/>
            <person name="Tabuchi M."/>
            <person name="Akimitsu K."/>
            <person name="Kataoka I."/>
        </authorList>
    </citation>
    <scope>NUCLEOTIDE SEQUENCE [LARGE SCALE GENOMIC DNA]</scope>
    <source>
        <strain evidence="4">cv. Fuchu</strain>
    </source>
</reference>
<protein>
    <submittedName>
        <fullName evidence="3">Transducin family protein</fullName>
    </submittedName>
</protein>
<dbReference type="InterPro" id="IPR015943">
    <property type="entry name" value="WD40/YVTN_repeat-like_dom_sf"/>
</dbReference>
<feature type="repeat" description="WD" evidence="1">
    <location>
        <begin position="200"/>
        <end position="241"/>
    </location>
</feature>
<feature type="repeat" description="WD" evidence="1">
    <location>
        <begin position="291"/>
        <end position="326"/>
    </location>
</feature>